<gene>
    <name evidence="2" type="ORF">MMF93_00105</name>
</gene>
<proteinExistence type="predicted"/>
<feature type="domain" description="AB hydrolase-1" evidence="1">
    <location>
        <begin position="27"/>
        <end position="257"/>
    </location>
</feature>
<evidence type="ECO:0000313" key="2">
    <source>
        <dbReference type="EMBL" id="UNS95042.1"/>
    </source>
</evidence>
<keyword evidence="3" id="KW-1185">Reference proteome</keyword>
<dbReference type="PANTHER" id="PTHR43433:SF5">
    <property type="entry name" value="AB HYDROLASE-1 DOMAIN-CONTAINING PROTEIN"/>
    <property type="match status" value="1"/>
</dbReference>
<dbReference type="PRINTS" id="PR00111">
    <property type="entry name" value="ABHYDROLASE"/>
</dbReference>
<dbReference type="GO" id="GO:0016787">
    <property type="term" value="F:hydrolase activity"/>
    <property type="evidence" value="ECO:0007669"/>
    <property type="project" value="UniProtKB-KW"/>
</dbReference>
<evidence type="ECO:0000313" key="3">
    <source>
        <dbReference type="Proteomes" id="UP001202244"/>
    </source>
</evidence>
<dbReference type="InterPro" id="IPR050471">
    <property type="entry name" value="AB_hydrolase"/>
</dbReference>
<dbReference type="SUPFAM" id="SSF53474">
    <property type="entry name" value="alpha/beta-Hydrolases"/>
    <property type="match status" value="1"/>
</dbReference>
<dbReference type="RefSeq" id="WP_242748383.1">
    <property type="nucleotide sequence ID" value="NZ_CP093846.1"/>
</dbReference>
<keyword evidence="2" id="KW-0378">Hydrolase</keyword>
<dbReference type="PANTHER" id="PTHR43433">
    <property type="entry name" value="HYDROLASE, ALPHA/BETA FOLD FAMILY PROTEIN"/>
    <property type="match status" value="1"/>
</dbReference>
<dbReference type="EMBL" id="CP093846">
    <property type="protein sequence ID" value="UNS95042.1"/>
    <property type="molecule type" value="Genomic_DNA"/>
</dbReference>
<dbReference type="InterPro" id="IPR029058">
    <property type="entry name" value="AB_hydrolase_fold"/>
</dbReference>
<protein>
    <submittedName>
        <fullName evidence="2">Alpha/beta hydrolase</fullName>
    </submittedName>
</protein>
<dbReference type="InterPro" id="IPR000073">
    <property type="entry name" value="AB_hydrolase_1"/>
</dbReference>
<dbReference type="Gene3D" id="3.40.50.1820">
    <property type="entry name" value="alpha/beta hydrolase"/>
    <property type="match status" value="1"/>
</dbReference>
<reference evidence="2 3" key="1">
    <citation type="journal article" date="2023" name="Microbiol. Spectr.">
        <title>Synergy between Genome Mining, Metabolomics, and Bioinformatics Uncovers Antibacterial Chlorinated Carbazole Alkaloids and Their Biosynthetic Gene Cluster from Streptomyces tubbatahanensis sp. nov., a Novel Actinomycete Isolated from Sulu Sea, Philippines.</title>
        <authorList>
            <person name="Tenebro C.P."/>
            <person name="Trono D.J.V.L."/>
            <person name="Balida L.A.P."/>
            <person name="Bayog L.K.A."/>
            <person name="Bruna J.R."/>
            <person name="Sabido E.M."/>
            <person name="Caspe D.P.C."/>
            <person name="de Los Santos E.L.C."/>
            <person name="Saludes J.P."/>
            <person name="Dalisay D.S."/>
        </authorList>
    </citation>
    <scope>NUCLEOTIDE SEQUENCE [LARGE SCALE GENOMIC DNA]</scope>
    <source>
        <strain evidence="2 3">DSD3025</strain>
    </source>
</reference>
<organism evidence="2 3">
    <name type="scientific">Streptomyces tubbatahanensis</name>
    <dbReference type="NCBI Taxonomy" id="2923272"/>
    <lineage>
        <taxon>Bacteria</taxon>
        <taxon>Bacillati</taxon>
        <taxon>Actinomycetota</taxon>
        <taxon>Actinomycetes</taxon>
        <taxon>Kitasatosporales</taxon>
        <taxon>Streptomycetaceae</taxon>
        <taxon>Streptomyces</taxon>
    </lineage>
</organism>
<dbReference type="Pfam" id="PF12697">
    <property type="entry name" value="Abhydrolase_6"/>
    <property type="match status" value="1"/>
</dbReference>
<sequence>MPAIPLNGRQLTYRDTGSGAPVMLIMGSGAAGSAWHLHQVPVLTAAGHRVITFDNRGVQSDDTGDFTMGDLVADTAGLIEALDIAPCAVVGTSLGARITAELALEHPHLVHRIVLMAARGRSDALHTALTLAEHELHERGIVLPPRYRAVIKALTELSPSGFADHQALIDWLDVFELAPPPGPGVRAQRRLYPMPDRLAAYRDIKTPCHVVAFADDVIAPPAAARELAAAVPGASCEIIEGCGHLGYLERPAAVNRALLDFLEAASS</sequence>
<accession>A0ABY3XKT0</accession>
<dbReference type="Proteomes" id="UP001202244">
    <property type="component" value="Chromosome"/>
</dbReference>
<evidence type="ECO:0000259" key="1">
    <source>
        <dbReference type="Pfam" id="PF12697"/>
    </source>
</evidence>
<name>A0ABY3XKT0_9ACTN</name>